<dbReference type="EMBL" id="JBICBT010001039">
    <property type="protein sequence ID" value="KAL3086494.1"/>
    <property type="molecule type" value="Genomic_DNA"/>
</dbReference>
<reference evidence="1 2" key="1">
    <citation type="submission" date="2024-10" db="EMBL/GenBank/DDBJ databases">
        <authorList>
            <person name="Kim D."/>
        </authorList>
    </citation>
    <scope>NUCLEOTIDE SEQUENCE [LARGE SCALE GENOMIC DNA]</scope>
    <source>
        <strain evidence="1">BH-2024</strain>
    </source>
</reference>
<dbReference type="Proteomes" id="UP001620626">
    <property type="component" value="Unassembled WGS sequence"/>
</dbReference>
<dbReference type="SUPFAM" id="SSF140931">
    <property type="entry name" value="Fic-like"/>
    <property type="match status" value="1"/>
</dbReference>
<evidence type="ECO:0000313" key="1">
    <source>
        <dbReference type="EMBL" id="KAL3086494.1"/>
    </source>
</evidence>
<name>A0ABD2J7C7_9BILA</name>
<organism evidence="1 2">
    <name type="scientific">Heterodera trifolii</name>
    <dbReference type="NCBI Taxonomy" id="157864"/>
    <lineage>
        <taxon>Eukaryota</taxon>
        <taxon>Metazoa</taxon>
        <taxon>Ecdysozoa</taxon>
        <taxon>Nematoda</taxon>
        <taxon>Chromadorea</taxon>
        <taxon>Rhabditida</taxon>
        <taxon>Tylenchina</taxon>
        <taxon>Tylenchomorpha</taxon>
        <taxon>Tylenchoidea</taxon>
        <taxon>Heteroderidae</taxon>
        <taxon>Heteroderinae</taxon>
        <taxon>Heterodera</taxon>
    </lineage>
</organism>
<comment type="caution">
    <text evidence="1">The sequence shown here is derived from an EMBL/GenBank/DDBJ whole genome shotgun (WGS) entry which is preliminary data.</text>
</comment>
<dbReference type="AlphaFoldDB" id="A0ABD2J7C7"/>
<sequence>MNREFSIPRRDLFENDEQYQLFMAIRGGQRTADVSRRIQRMRDGLPPPSRFEKDRDLWTVLDEEEIMYKQRMTIKMIHTMHKKVKYWQDPVRAGIYRDGIATVGQHRAVDPDKVPEEMERFIQWLNEELQKHDDNRNDEKMDWPELAAQRQKRTVAHGCFPHEPVPIGGVHPFDVAAPHEPVPIGGVHPFDVAAPHEPVPMGGVHPFEVAAPHEPVPMGGVQLFDVAAPHEPVPMGGVQPFDVAAQ</sequence>
<dbReference type="Gene3D" id="1.10.3290.10">
    <property type="entry name" value="Fido-like domain"/>
    <property type="match status" value="1"/>
</dbReference>
<proteinExistence type="predicted"/>
<keyword evidence="2" id="KW-1185">Reference proteome</keyword>
<protein>
    <submittedName>
        <fullName evidence="1">Uncharacterized protein</fullName>
    </submittedName>
</protein>
<evidence type="ECO:0000313" key="2">
    <source>
        <dbReference type="Proteomes" id="UP001620626"/>
    </source>
</evidence>
<gene>
    <name evidence="1" type="ORF">niasHT_033797</name>
</gene>
<accession>A0ABD2J7C7</accession>
<dbReference type="InterPro" id="IPR036597">
    <property type="entry name" value="Fido-like_dom_sf"/>
</dbReference>